<protein>
    <recommendedName>
        <fullName evidence="3">Exportin-1/Importin-beta-like domain-containing protein</fullName>
    </recommendedName>
</protein>
<proteinExistence type="predicted"/>
<evidence type="ECO:0000313" key="1">
    <source>
        <dbReference type="EMBL" id="KMS93754.1"/>
    </source>
</evidence>
<keyword evidence="2" id="KW-1185">Reference proteome</keyword>
<organism evidence="1 2">
    <name type="scientific">Beta vulgaris subsp. vulgaris</name>
    <name type="common">Beet</name>
    <dbReference type="NCBI Taxonomy" id="3555"/>
    <lineage>
        <taxon>Eukaryota</taxon>
        <taxon>Viridiplantae</taxon>
        <taxon>Streptophyta</taxon>
        <taxon>Embryophyta</taxon>
        <taxon>Tracheophyta</taxon>
        <taxon>Spermatophyta</taxon>
        <taxon>Magnoliopsida</taxon>
        <taxon>eudicotyledons</taxon>
        <taxon>Gunneridae</taxon>
        <taxon>Pentapetalae</taxon>
        <taxon>Caryophyllales</taxon>
        <taxon>Chenopodiaceae</taxon>
        <taxon>Betoideae</taxon>
        <taxon>Beta</taxon>
    </lineage>
</organism>
<dbReference type="PANTHER" id="PTHR35397">
    <property type="entry name" value="C2 DOMAIN-CONTAINING PROTEIN-RELATED"/>
    <property type="match status" value="1"/>
</dbReference>
<dbReference type="EMBL" id="KQ099364">
    <property type="protein sequence ID" value="KMS93754.1"/>
    <property type="molecule type" value="Genomic_DNA"/>
</dbReference>
<name>A0A0J8AY40_BETVV</name>
<sequence>DDEPASLLAAADPFCIQLGHDTECLHSFIAAVVAHVADVAHGPVQWTCVPGLWPLLSAALRSLQGIRPLAYPPKVRRCISQYLHNPDMLQFVVRACLEATPVHDKFEINAALDMIESWMATASVAVTAGYDKDGGSPLSIPLPSSFCMKDFMTALQILLMQDQFQVLVKSITLIYSTAG</sequence>
<accession>A0A0J8AY40</accession>
<dbReference type="PANTHER" id="PTHR35397:SF2">
    <property type="match status" value="1"/>
</dbReference>
<gene>
    <name evidence="1" type="ORF">BVRB_028300</name>
</gene>
<reference evidence="1 2" key="1">
    <citation type="journal article" date="2014" name="Nature">
        <title>The genome of the recently domesticated crop plant sugar beet (Beta vulgaris).</title>
        <authorList>
            <person name="Dohm J.C."/>
            <person name="Minoche A.E."/>
            <person name="Holtgrawe D."/>
            <person name="Capella-Gutierrez S."/>
            <person name="Zakrzewski F."/>
            <person name="Tafer H."/>
            <person name="Rupp O."/>
            <person name="Sorensen T.R."/>
            <person name="Stracke R."/>
            <person name="Reinhardt R."/>
            <person name="Goesmann A."/>
            <person name="Kraft T."/>
            <person name="Schulz B."/>
            <person name="Stadler P.F."/>
            <person name="Schmidt T."/>
            <person name="Gabaldon T."/>
            <person name="Lehrach H."/>
            <person name="Weisshaar B."/>
            <person name="Himmelbauer H."/>
        </authorList>
    </citation>
    <scope>NUCLEOTIDE SEQUENCE [LARGE SCALE GENOMIC DNA]</scope>
    <source>
        <tissue evidence="1">Taproot</tissue>
    </source>
</reference>
<dbReference type="Gramene" id="KMS93754">
    <property type="protein sequence ID" value="KMS93754"/>
    <property type="gene ID" value="BVRB_028300"/>
</dbReference>
<evidence type="ECO:0000313" key="2">
    <source>
        <dbReference type="Proteomes" id="UP000035740"/>
    </source>
</evidence>
<dbReference type="AlphaFoldDB" id="A0A0J8AY40"/>
<feature type="non-terminal residue" evidence="1">
    <location>
        <position position="1"/>
    </location>
</feature>
<evidence type="ECO:0008006" key="3">
    <source>
        <dbReference type="Google" id="ProtNLM"/>
    </source>
</evidence>
<dbReference type="Proteomes" id="UP000035740">
    <property type="component" value="Unassembled WGS sequence"/>
</dbReference>
<feature type="non-terminal residue" evidence="1">
    <location>
        <position position="179"/>
    </location>
</feature>